<evidence type="ECO:0000256" key="1">
    <source>
        <dbReference type="ARBA" id="ARBA00000043"/>
    </source>
</evidence>
<dbReference type="SUPFAM" id="SSF50630">
    <property type="entry name" value="Acid proteases"/>
    <property type="match status" value="1"/>
</dbReference>
<dbReference type="EC" id="3.4.23.20" evidence="6"/>
<dbReference type="InterPro" id="IPR033121">
    <property type="entry name" value="PEPTIDASE_A1"/>
</dbReference>
<dbReference type="InterPro" id="IPR001969">
    <property type="entry name" value="Aspartic_peptidase_AS"/>
</dbReference>
<dbReference type="Proteomes" id="UP000191672">
    <property type="component" value="Unassembled WGS sequence"/>
</dbReference>
<name>A0A1V6QMY1_9EURO</name>
<dbReference type="InterPro" id="IPR001461">
    <property type="entry name" value="Aspartic_peptidase_A1"/>
</dbReference>
<feature type="chain" id="PRO_5010700461" description="penicillopepsin" evidence="17">
    <location>
        <begin position="20"/>
        <end position="429"/>
    </location>
</feature>
<evidence type="ECO:0000256" key="11">
    <source>
        <dbReference type="ARBA" id="ARBA00022801"/>
    </source>
</evidence>
<evidence type="ECO:0000256" key="14">
    <source>
        <dbReference type="ARBA" id="ARBA00023180"/>
    </source>
</evidence>
<sequence>MHLFFSLVVFVFLTSNALSMPTAPRSHLQGRSFKVDLVRRSDYVPHGPTALRKAYRKFGITSTEFTGTELSDFKLLDTSSLTTAKSATEDSPDTEQSGAVSAASVNGDQEFVSPVNIGGQTLPMNFDSGSADMWVLSSRLPASQKQGRTVFEVDNSTTFKQVQDGTFSISYGDSSKASGLLGKDTVSVGGVEFKEQTFGLATEASDVFIEDTASNGLVGLGFSSLNTFKPGPQKTFFENVAPTLDEPLFTARLRPDGVGQYEFGKIDETKYTGSLVNVSVDSSDGFWQFQSAQYSIDGGSFNTITQTTKAIADTGTSLLLISPEVVQAYYAKVAGAVYAGNVQGWIFPCASNLPSLSIAIGNDYAAKIPGKLINYAQIGTNTTTGATLCYGGVQSNSGGSMSIYGDVFLKALFVVFDQRGPSLGFATPT</sequence>
<evidence type="ECO:0000256" key="8">
    <source>
        <dbReference type="ARBA" id="ARBA00022670"/>
    </source>
</evidence>
<dbReference type="PROSITE" id="PS51767">
    <property type="entry name" value="PEPTIDASE_A1"/>
    <property type="match status" value="1"/>
</dbReference>
<evidence type="ECO:0000256" key="17">
    <source>
        <dbReference type="SAM" id="SignalP"/>
    </source>
</evidence>
<accession>A0A1V6QMY1</accession>
<dbReference type="PANTHER" id="PTHR47966:SF23">
    <property type="entry name" value="ASPARTIC ENDOPEPTIDASE, PUTATIVE (AFU_ORTHOLOGUE AFUA_2G15950)-RELATED"/>
    <property type="match status" value="1"/>
</dbReference>
<keyword evidence="9 17" id="KW-0732">Signal</keyword>
<feature type="domain" description="Peptidase A1" evidence="18">
    <location>
        <begin position="111"/>
        <end position="426"/>
    </location>
</feature>
<keyword evidence="10 16" id="KW-0064">Aspartyl protease</keyword>
<keyword evidence="13" id="KW-1015">Disulfide bond</keyword>
<evidence type="ECO:0000256" key="10">
    <source>
        <dbReference type="ARBA" id="ARBA00022750"/>
    </source>
</evidence>
<dbReference type="PROSITE" id="PS00141">
    <property type="entry name" value="ASP_PROTEASE"/>
    <property type="match status" value="1"/>
</dbReference>
<keyword evidence="8 16" id="KW-0645">Protease</keyword>
<feature type="active site" evidence="15">
    <location>
        <position position="127"/>
    </location>
</feature>
<evidence type="ECO:0000256" key="4">
    <source>
        <dbReference type="ARBA" id="ARBA00007447"/>
    </source>
</evidence>
<dbReference type="FunFam" id="2.40.70.10:FF:000026">
    <property type="entry name" value="Endothiapepsin"/>
    <property type="match status" value="1"/>
</dbReference>
<evidence type="ECO:0000256" key="7">
    <source>
        <dbReference type="ARBA" id="ARBA00022525"/>
    </source>
</evidence>
<evidence type="ECO:0000256" key="16">
    <source>
        <dbReference type="RuleBase" id="RU000454"/>
    </source>
</evidence>
<reference evidence="20" key="1">
    <citation type="journal article" date="2017" name="Nat. Microbiol.">
        <title>Global analysis of biosynthetic gene clusters reveals vast potential of secondary metabolite production in Penicillium species.</title>
        <authorList>
            <person name="Nielsen J.C."/>
            <person name="Grijseels S."/>
            <person name="Prigent S."/>
            <person name="Ji B."/>
            <person name="Dainat J."/>
            <person name="Nielsen K.F."/>
            <person name="Frisvad J.C."/>
            <person name="Workman M."/>
            <person name="Nielsen J."/>
        </authorList>
    </citation>
    <scope>NUCLEOTIDE SEQUENCE [LARGE SCALE GENOMIC DNA]</scope>
    <source>
        <strain evidence="20">IBT 31811</strain>
    </source>
</reference>
<evidence type="ECO:0000256" key="12">
    <source>
        <dbReference type="ARBA" id="ARBA00023145"/>
    </source>
</evidence>
<proteinExistence type="inferred from homology"/>
<dbReference type="PRINTS" id="PR00792">
    <property type="entry name" value="PEPSIN"/>
</dbReference>
<comment type="subcellular location">
    <subcellularLocation>
        <location evidence="3">Secreted</location>
    </subcellularLocation>
</comment>
<evidence type="ECO:0000256" key="3">
    <source>
        <dbReference type="ARBA" id="ARBA00004613"/>
    </source>
</evidence>
<keyword evidence="11 16" id="KW-0378">Hydrolase</keyword>
<organism evidence="19 20">
    <name type="scientific">Penicillium antarcticum</name>
    <dbReference type="NCBI Taxonomy" id="416450"/>
    <lineage>
        <taxon>Eukaryota</taxon>
        <taxon>Fungi</taxon>
        <taxon>Dikarya</taxon>
        <taxon>Ascomycota</taxon>
        <taxon>Pezizomycotina</taxon>
        <taxon>Eurotiomycetes</taxon>
        <taxon>Eurotiomycetidae</taxon>
        <taxon>Eurotiales</taxon>
        <taxon>Aspergillaceae</taxon>
        <taxon>Penicillium</taxon>
    </lineage>
</organism>
<dbReference type="InterPro" id="IPR034163">
    <property type="entry name" value="Aspergillopepsin-like_cat_dom"/>
</dbReference>
<comment type="function">
    <text evidence="2">Secreted aspartic endopeptidase that allows assimilation of proteinaceous substrates. The scissile peptide bond is attacked by a nucleophilic water molecule activated by two aspartic residues in the active site. Shows a broad primary substrate specificity. Favors hydrophobic residues at the P1 and P1' positions, but can also activate trypsinogen and hydrolyze the B chain of insulin between positions 'Gly-20' and 'Glu-21'.</text>
</comment>
<evidence type="ECO:0000256" key="2">
    <source>
        <dbReference type="ARBA" id="ARBA00002983"/>
    </source>
</evidence>
<keyword evidence="7" id="KW-0964">Secreted</keyword>
<evidence type="ECO:0000256" key="13">
    <source>
        <dbReference type="ARBA" id="ARBA00023157"/>
    </source>
</evidence>
<comment type="similarity">
    <text evidence="4 16">Belongs to the peptidase A1 family.</text>
</comment>
<evidence type="ECO:0000313" key="19">
    <source>
        <dbReference type="EMBL" id="OQD90594.1"/>
    </source>
</evidence>
<comment type="catalytic activity">
    <reaction evidence="1">
        <text>Hydrolysis of proteins with broad specificity similar to that of pepsin A, preferring hydrophobic residues at P1 and P1', but also cleaving 20-Gly-|-Glu-21 in the B chain of insulin. Clots milk, and activates trypsinogen.</text>
        <dbReference type="EC" id="3.4.23.20"/>
    </reaction>
</comment>
<keyword evidence="14" id="KW-0325">Glycoprotein</keyword>
<dbReference type="CDD" id="cd06097">
    <property type="entry name" value="Aspergillopepsin_like"/>
    <property type="match status" value="1"/>
</dbReference>
<dbReference type="GO" id="GO:0005576">
    <property type="term" value="C:extracellular region"/>
    <property type="evidence" value="ECO:0007669"/>
    <property type="project" value="UniProtKB-SubCell"/>
</dbReference>
<feature type="signal peptide" evidence="17">
    <location>
        <begin position="1"/>
        <end position="19"/>
    </location>
</feature>
<dbReference type="Gene3D" id="2.40.70.10">
    <property type="entry name" value="Acid Proteases"/>
    <property type="match status" value="2"/>
</dbReference>
<dbReference type="InterPro" id="IPR021109">
    <property type="entry name" value="Peptidase_aspartic_dom_sf"/>
</dbReference>
<protein>
    <recommendedName>
        <fullName evidence="6">penicillopepsin</fullName>
        <ecNumber evidence="6">3.4.23.20</ecNumber>
    </recommendedName>
</protein>
<gene>
    <name evidence="19" type="ORF">PENANT_c001G03643</name>
</gene>
<dbReference type="GO" id="GO:0006508">
    <property type="term" value="P:proteolysis"/>
    <property type="evidence" value="ECO:0007669"/>
    <property type="project" value="UniProtKB-KW"/>
</dbReference>
<dbReference type="STRING" id="416450.A0A1V6QMY1"/>
<evidence type="ECO:0000256" key="15">
    <source>
        <dbReference type="PIRSR" id="PIRSR601461-1"/>
    </source>
</evidence>
<dbReference type="PANTHER" id="PTHR47966">
    <property type="entry name" value="BETA-SITE APP-CLEAVING ENZYME, ISOFORM A-RELATED"/>
    <property type="match status" value="1"/>
</dbReference>
<dbReference type="Pfam" id="PF00026">
    <property type="entry name" value="Asp"/>
    <property type="match status" value="1"/>
</dbReference>
<keyword evidence="20" id="KW-1185">Reference proteome</keyword>
<dbReference type="FunFam" id="2.40.70.10:FF:000024">
    <property type="entry name" value="Endothiapepsin"/>
    <property type="match status" value="1"/>
</dbReference>
<feature type="active site" evidence="15">
    <location>
        <position position="313"/>
    </location>
</feature>
<evidence type="ECO:0000256" key="6">
    <source>
        <dbReference type="ARBA" id="ARBA00013206"/>
    </source>
</evidence>
<keyword evidence="12" id="KW-0865">Zymogen</keyword>
<comment type="subunit">
    <text evidence="5">Monomer.</text>
</comment>
<dbReference type="AlphaFoldDB" id="A0A1V6QMY1"/>
<dbReference type="GO" id="GO:0004190">
    <property type="term" value="F:aspartic-type endopeptidase activity"/>
    <property type="evidence" value="ECO:0007669"/>
    <property type="project" value="UniProtKB-KW"/>
</dbReference>
<evidence type="ECO:0000259" key="18">
    <source>
        <dbReference type="PROSITE" id="PS51767"/>
    </source>
</evidence>
<dbReference type="EMBL" id="MDYN01000001">
    <property type="protein sequence ID" value="OQD90594.1"/>
    <property type="molecule type" value="Genomic_DNA"/>
</dbReference>
<evidence type="ECO:0000313" key="20">
    <source>
        <dbReference type="Proteomes" id="UP000191672"/>
    </source>
</evidence>
<comment type="caution">
    <text evidence="19">The sequence shown here is derived from an EMBL/GenBank/DDBJ whole genome shotgun (WGS) entry which is preliminary data.</text>
</comment>
<evidence type="ECO:0000256" key="5">
    <source>
        <dbReference type="ARBA" id="ARBA00011245"/>
    </source>
</evidence>
<evidence type="ECO:0000256" key="9">
    <source>
        <dbReference type="ARBA" id="ARBA00022729"/>
    </source>
</evidence>